<dbReference type="SUPFAM" id="SSF48726">
    <property type="entry name" value="Immunoglobulin"/>
    <property type="match status" value="2"/>
</dbReference>
<dbReference type="InterPro" id="IPR050150">
    <property type="entry name" value="IgV_Light_Chain"/>
</dbReference>
<proteinExistence type="predicted"/>
<evidence type="ECO:0000313" key="2">
    <source>
        <dbReference type="Ensembl" id="ENSPMGP00000021934.1"/>
    </source>
</evidence>
<reference evidence="2" key="2">
    <citation type="submission" date="2025-09" db="UniProtKB">
        <authorList>
            <consortium name="Ensembl"/>
        </authorList>
    </citation>
    <scope>IDENTIFICATION</scope>
</reference>
<dbReference type="PANTHER" id="PTHR23267">
    <property type="entry name" value="IMMUNOGLOBULIN LIGHT CHAIN"/>
    <property type="match status" value="1"/>
</dbReference>
<dbReference type="InterPro" id="IPR013106">
    <property type="entry name" value="Ig_V-set"/>
</dbReference>
<reference evidence="2" key="1">
    <citation type="submission" date="2025-08" db="UniProtKB">
        <authorList>
            <consortium name="Ensembl"/>
        </authorList>
    </citation>
    <scope>IDENTIFICATION</scope>
</reference>
<name>A0A3B4AZP1_9GOBI</name>
<dbReference type="Pfam" id="PF07686">
    <property type="entry name" value="V-set"/>
    <property type="match status" value="1"/>
</dbReference>
<dbReference type="InterPro" id="IPR013783">
    <property type="entry name" value="Ig-like_fold"/>
</dbReference>
<dbReference type="AlphaFoldDB" id="A0A3B4AZP1"/>
<dbReference type="InterPro" id="IPR036179">
    <property type="entry name" value="Ig-like_dom_sf"/>
</dbReference>
<dbReference type="PROSITE" id="PS50835">
    <property type="entry name" value="IG_LIKE"/>
    <property type="match status" value="1"/>
</dbReference>
<evidence type="ECO:0000259" key="1">
    <source>
        <dbReference type="PROSITE" id="PS50835"/>
    </source>
</evidence>
<dbReference type="STRING" id="409849.ENSPMGP00000021934"/>
<feature type="domain" description="Ig-like" evidence="1">
    <location>
        <begin position="36"/>
        <end position="112"/>
    </location>
</feature>
<keyword evidence="3" id="KW-1185">Reference proteome</keyword>
<dbReference type="SMART" id="SM00406">
    <property type="entry name" value="IGv"/>
    <property type="match status" value="1"/>
</dbReference>
<dbReference type="InterPro" id="IPR007110">
    <property type="entry name" value="Ig-like_dom"/>
</dbReference>
<organism evidence="2 3">
    <name type="scientific">Periophthalmus magnuspinnatus</name>
    <dbReference type="NCBI Taxonomy" id="409849"/>
    <lineage>
        <taxon>Eukaryota</taxon>
        <taxon>Metazoa</taxon>
        <taxon>Chordata</taxon>
        <taxon>Craniata</taxon>
        <taxon>Vertebrata</taxon>
        <taxon>Euteleostomi</taxon>
        <taxon>Actinopterygii</taxon>
        <taxon>Neopterygii</taxon>
        <taxon>Teleostei</taxon>
        <taxon>Neoteleostei</taxon>
        <taxon>Acanthomorphata</taxon>
        <taxon>Gobiaria</taxon>
        <taxon>Gobiiformes</taxon>
        <taxon>Gobioidei</taxon>
        <taxon>Gobiidae</taxon>
        <taxon>Oxudercinae</taxon>
        <taxon>Periophthalmus</taxon>
    </lineage>
</organism>
<evidence type="ECO:0000313" key="3">
    <source>
        <dbReference type="Proteomes" id="UP000261520"/>
    </source>
</evidence>
<dbReference type="InterPro" id="IPR003599">
    <property type="entry name" value="Ig_sub"/>
</dbReference>
<dbReference type="Proteomes" id="UP000261520">
    <property type="component" value="Unplaced"/>
</dbReference>
<dbReference type="SMART" id="SM00409">
    <property type="entry name" value="IG"/>
    <property type="match status" value="1"/>
</dbReference>
<dbReference type="Ensembl" id="ENSPMGT00000023362.1">
    <property type="protein sequence ID" value="ENSPMGP00000021934.1"/>
    <property type="gene ID" value="ENSPMGG00000017767.1"/>
</dbReference>
<accession>A0A3B4AZP1</accession>
<protein>
    <recommendedName>
        <fullName evidence="1">Ig-like domain-containing protein</fullName>
    </recommendedName>
</protein>
<dbReference type="Gene3D" id="2.60.40.10">
    <property type="entry name" value="Immunoglobulins"/>
    <property type="match status" value="2"/>
</dbReference>
<sequence length="240" mass="27018">YISHKKTSVFLTTKLQGICTCYTLFESLGNLEFSFGDNIKLSCISSDNVKIGARFSWQNPGQIPTLLSTLYSFDKKSMFYDEFSDKSRLSLTSDNNLTISDLQVNDTAMYYCASSKLYKLNFAEAIHVVVKGIDSYIESEIHQSPREDVKPNQNSVILNCSVQAESCEGEHRVHWFKQFEESVAGVVYSYGGRGDRCESNQDSPTNSLVYNLPVHNVSSEKTGTYSTFTSMQTEKIPSFL</sequence>